<dbReference type="PROSITE" id="PS50164">
    <property type="entry name" value="GIY_YIG"/>
    <property type="match status" value="1"/>
</dbReference>
<dbReference type="AlphaFoldDB" id="A0A1A3NL13"/>
<dbReference type="SUPFAM" id="SSF82771">
    <property type="entry name" value="GIY-YIG endonuclease"/>
    <property type="match status" value="1"/>
</dbReference>
<protein>
    <recommendedName>
        <fullName evidence="1">GIY-YIG domain-containing protein</fullName>
    </recommendedName>
</protein>
<proteinExistence type="predicted"/>
<dbReference type="Gene3D" id="3.40.1440.10">
    <property type="entry name" value="GIY-YIG endonuclease"/>
    <property type="match status" value="1"/>
</dbReference>
<evidence type="ECO:0000313" key="3">
    <source>
        <dbReference type="Proteomes" id="UP000093819"/>
    </source>
</evidence>
<dbReference type="InterPro" id="IPR035901">
    <property type="entry name" value="GIY-YIG_endonuc_sf"/>
</dbReference>
<sequence length="136" mass="15936">MSDPREFFVYRVFDSTDQLLYVGCTKRLDKRWSEHKSNRPGMVAATTRCRVQGPYTYEVARALEHTAIRTEEPLLGWTPARHREKCGRSRWIDQRMNHLCNSGMDWPAALTQAVADADEWFPDPYEHERDYSRAVA</sequence>
<dbReference type="CDD" id="cd00719">
    <property type="entry name" value="GIY-YIG_SF"/>
    <property type="match status" value="1"/>
</dbReference>
<dbReference type="Proteomes" id="UP000093819">
    <property type="component" value="Unassembled WGS sequence"/>
</dbReference>
<comment type="caution">
    <text evidence="2">The sequence shown here is derived from an EMBL/GenBank/DDBJ whole genome shotgun (WGS) entry which is preliminary data.</text>
</comment>
<organism evidence="2 3">
    <name type="scientific">Mycobacterium asiaticum</name>
    <dbReference type="NCBI Taxonomy" id="1790"/>
    <lineage>
        <taxon>Bacteria</taxon>
        <taxon>Bacillati</taxon>
        <taxon>Actinomycetota</taxon>
        <taxon>Actinomycetes</taxon>
        <taxon>Mycobacteriales</taxon>
        <taxon>Mycobacteriaceae</taxon>
        <taxon>Mycobacterium</taxon>
    </lineage>
</organism>
<dbReference type="Pfam" id="PF01541">
    <property type="entry name" value="GIY-YIG"/>
    <property type="match status" value="1"/>
</dbReference>
<dbReference type="OrthoDB" id="4775285at2"/>
<name>A0A1A3NL13_MYCAS</name>
<dbReference type="InterPro" id="IPR000305">
    <property type="entry name" value="GIY-YIG_endonuc"/>
</dbReference>
<feature type="domain" description="GIY-YIG" evidence="1">
    <location>
        <begin position="5"/>
        <end position="77"/>
    </location>
</feature>
<reference evidence="2 3" key="1">
    <citation type="submission" date="2016-06" db="EMBL/GenBank/DDBJ databases">
        <authorList>
            <person name="Kjaerup R.B."/>
            <person name="Dalgaard T.S."/>
            <person name="Juul-Madsen H.R."/>
        </authorList>
    </citation>
    <scope>NUCLEOTIDE SEQUENCE [LARGE SCALE GENOMIC DNA]</scope>
    <source>
        <strain evidence="2 3">1245335.1</strain>
    </source>
</reference>
<dbReference type="EMBL" id="LZLR01000093">
    <property type="protein sequence ID" value="OBK22516.1"/>
    <property type="molecule type" value="Genomic_DNA"/>
</dbReference>
<dbReference type="RefSeq" id="WP_065035516.1">
    <property type="nucleotide sequence ID" value="NZ_LZLR01000093.1"/>
</dbReference>
<evidence type="ECO:0000313" key="2">
    <source>
        <dbReference type="EMBL" id="OBK22516.1"/>
    </source>
</evidence>
<accession>A0A1A3NL13</accession>
<gene>
    <name evidence="2" type="ORF">A5635_21605</name>
</gene>
<evidence type="ECO:0000259" key="1">
    <source>
        <dbReference type="PROSITE" id="PS50164"/>
    </source>
</evidence>